<name>A0A5Q2VGV1_SERPR</name>
<dbReference type="Pfam" id="PF21822">
    <property type="entry name" value="Phage_TAC_15"/>
    <property type="match status" value="1"/>
</dbReference>
<dbReference type="EMBL" id="CP045913">
    <property type="protein sequence ID" value="QGH63434.1"/>
    <property type="molecule type" value="Genomic_DNA"/>
</dbReference>
<reference evidence="1 2" key="1">
    <citation type="submission" date="2019-11" db="EMBL/GenBank/DDBJ databases">
        <title>The Phosphoenolpyruvate Phosphotransferase System Regulates Serratia proteamaculans 336X Biofilm Formation and Wheat Roots colonization.</title>
        <authorList>
            <person name="Liu F."/>
        </authorList>
    </citation>
    <scope>NUCLEOTIDE SEQUENCE [LARGE SCALE GENOMIC DNA]</scope>
    <source>
        <strain evidence="1 2">336X</strain>
    </source>
</reference>
<organism evidence="1 2">
    <name type="scientific">Serratia proteamaculans</name>
    <dbReference type="NCBI Taxonomy" id="28151"/>
    <lineage>
        <taxon>Bacteria</taxon>
        <taxon>Pseudomonadati</taxon>
        <taxon>Pseudomonadota</taxon>
        <taxon>Gammaproteobacteria</taxon>
        <taxon>Enterobacterales</taxon>
        <taxon>Yersiniaceae</taxon>
        <taxon>Serratia</taxon>
    </lineage>
</organism>
<protein>
    <submittedName>
        <fullName evidence="1">Uncharacterized protein</fullName>
    </submittedName>
</protein>
<dbReference type="AlphaFoldDB" id="A0A5Q2VGV1"/>
<sequence>MQPEFHEFEIGGKKFQAIKMNAFAAAKHLTKLKGLLDKGLAQGGNANAIQLLSGIDETTLENIILPLLKDAATTSLTDSKKIDSAAGMNAVFDVDTLFDFYELTWEVLKLNFSPFFGKVLSLFGLSPEELASRVKNLAKASTRAS</sequence>
<dbReference type="Proteomes" id="UP000381260">
    <property type="component" value="Chromosome"/>
</dbReference>
<gene>
    <name evidence="1" type="ORF">GHV41_22445</name>
</gene>
<dbReference type="InterPro" id="IPR049156">
    <property type="entry name" value="Phage_chap_TAC_15-like"/>
</dbReference>
<proteinExistence type="predicted"/>
<dbReference type="RefSeq" id="WP_153860159.1">
    <property type="nucleotide sequence ID" value="NZ_CP045913.1"/>
</dbReference>
<evidence type="ECO:0000313" key="1">
    <source>
        <dbReference type="EMBL" id="QGH63434.1"/>
    </source>
</evidence>
<accession>A0A5Q2VGV1</accession>
<evidence type="ECO:0000313" key="2">
    <source>
        <dbReference type="Proteomes" id="UP000381260"/>
    </source>
</evidence>